<evidence type="ECO:0000313" key="1">
    <source>
        <dbReference type="EMBL" id="ULN52870.1"/>
    </source>
</evidence>
<name>A0ABY3U4I6_9MYCO</name>
<gene>
    <name evidence="1" type="ORF">MIU77_00250</name>
</gene>
<dbReference type="EMBL" id="CP092365">
    <property type="protein sequence ID" value="ULN52870.1"/>
    <property type="molecule type" value="Genomic_DNA"/>
</dbReference>
<organism evidence="1 2">
    <name type="scientific">Mycolicibacillus parakoreensis</name>
    <dbReference type="NCBI Taxonomy" id="1069221"/>
    <lineage>
        <taxon>Bacteria</taxon>
        <taxon>Bacillati</taxon>
        <taxon>Actinomycetota</taxon>
        <taxon>Actinomycetes</taxon>
        <taxon>Mycobacteriales</taxon>
        <taxon>Mycobacteriaceae</taxon>
        <taxon>Mycolicibacillus</taxon>
    </lineage>
</organism>
<proteinExistence type="predicted"/>
<sequence>MHRLKAALGRIEFTVVGRRKQVYKITYPNGKIYVGMDLTGSVLYFGSPSAAEQIATDHGLNRDELTFTIRKEILWESLTATDAEVRAKERELIVATGANDPRID</sequence>
<reference evidence="1" key="1">
    <citation type="submission" date="2022-08" db="EMBL/GenBank/DDBJ databases">
        <title>Complete genome sequence of 14 non-tuberculosis mycobacteria type-strains.</title>
        <authorList>
            <person name="Igarashi Y."/>
            <person name="Osugi A."/>
            <person name="Mitarai S."/>
        </authorList>
    </citation>
    <scope>NUCLEOTIDE SEQUENCE</scope>
    <source>
        <strain evidence="1">DSM 45575</strain>
    </source>
</reference>
<evidence type="ECO:0000313" key="2">
    <source>
        <dbReference type="Proteomes" id="UP001055200"/>
    </source>
</evidence>
<accession>A0ABY3U4I6</accession>
<keyword evidence="2" id="KW-1185">Reference proteome</keyword>
<dbReference type="Proteomes" id="UP001055200">
    <property type="component" value="Chromosome"/>
</dbReference>
<protein>
    <submittedName>
        <fullName evidence="1">GIY-YIG nuclease family protein</fullName>
    </submittedName>
</protein>
<dbReference type="RefSeq" id="WP_240171130.1">
    <property type="nucleotide sequence ID" value="NZ_CP092365.1"/>
</dbReference>